<comment type="caution">
    <text evidence="2">The sequence shown here is derived from an EMBL/GenBank/DDBJ whole genome shotgun (WGS) entry which is preliminary data.</text>
</comment>
<dbReference type="RefSeq" id="XP_021878199.1">
    <property type="nucleotide sequence ID" value="XM_022030461.1"/>
</dbReference>
<reference evidence="2 3" key="1">
    <citation type="submission" date="2016-07" db="EMBL/GenBank/DDBJ databases">
        <title>Pervasive Adenine N6-methylation of Active Genes in Fungi.</title>
        <authorList>
            <consortium name="DOE Joint Genome Institute"/>
            <person name="Mondo S.J."/>
            <person name="Dannebaum R.O."/>
            <person name="Kuo R.C."/>
            <person name="Labutti K."/>
            <person name="Haridas S."/>
            <person name="Kuo A."/>
            <person name="Salamov A."/>
            <person name="Ahrendt S.R."/>
            <person name="Lipzen A."/>
            <person name="Sullivan W."/>
            <person name="Andreopoulos W.B."/>
            <person name="Clum A."/>
            <person name="Lindquist E."/>
            <person name="Daum C."/>
            <person name="Ramamoorthy G.K."/>
            <person name="Gryganskyi A."/>
            <person name="Culley D."/>
            <person name="Magnuson J.K."/>
            <person name="James T.Y."/>
            <person name="O'Malley M.A."/>
            <person name="Stajich J.E."/>
            <person name="Spatafora J.W."/>
            <person name="Visel A."/>
            <person name="Grigoriev I.V."/>
        </authorList>
    </citation>
    <scope>NUCLEOTIDE SEQUENCE [LARGE SCALE GENOMIC DNA]</scope>
    <source>
        <strain evidence="2 3">NRRL 3116</strain>
    </source>
</reference>
<sequence>MTIDILDLPVEIQFIIGTYLDIRSLLSCIRVCQHFRKTYISHVWRDIIFRGPPRIQHQSLQENAALVETLVLHRYIPKKFCFIKFCRLKTLRLVDLSKCVSEATSASCVDLPVAAAVLAKRNPWILHLELSYVQTEISEKFWTIVATEWRDPISLSVRCRQAPKGTEAEEDDKSKQNPIEAFWSACARFKELTLDLPSSMMERDKTSLKFTTLKNLKKLTLARAGQLSDLDELRGNINTSDHRQRSAKVELAMIQTCPNLEYLCWDRSATSFFSGAGFMEALRRQVWANLSSLLLRRMAIKDEAMADILSLVSKRLIELDLRESSGFGSLSFNVLSERHFVSLKRLCMLGCNRFTGEMALSALKACSHLESMAADYIYMEDIAEHKDVVTGNPEPWACYQTLRELQVFVARRQHQAKPLEPEPKRVELISRGQTLKQLNIQVFRQLSTLNRLKSLTLSMDIFDLQLLPSEVFKAVNEGASLDLRLSSGLDWLANLELLEHFGFERTRQELGPKELHWMKMHWRQLKTVNGQLSHDQEQHKSLASILKAAGVSCSEADNNNSSYMRFIDESHRGGVEDNYSTVSEIEY</sequence>
<evidence type="ECO:0000313" key="2">
    <source>
        <dbReference type="EMBL" id="ORZ07965.1"/>
    </source>
</evidence>
<evidence type="ECO:0000313" key="3">
    <source>
        <dbReference type="Proteomes" id="UP000193648"/>
    </source>
</evidence>
<dbReference type="SUPFAM" id="SSF52047">
    <property type="entry name" value="RNI-like"/>
    <property type="match status" value="1"/>
</dbReference>
<organism evidence="2 3">
    <name type="scientific">Lobosporangium transversale</name>
    <dbReference type="NCBI Taxonomy" id="64571"/>
    <lineage>
        <taxon>Eukaryota</taxon>
        <taxon>Fungi</taxon>
        <taxon>Fungi incertae sedis</taxon>
        <taxon>Mucoromycota</taxon>
        <taxon>Mortierellomycotina</taxon>
        <taxon>Mortierellomycetes</taxon>
        <taxon>Mortierellales</taxon>
        <taxon>Mortierellaceae</taxon>
        <taxon>Lobosporangium</taxon>
    </lineage>
</organism>
<dbReference type="PROSITE" id="PS50181">
    <property type="entry name" value="FBOX"/>
    <property type="match status" value="1"/>
</dbReference>
<dbReference type="SUPFAM" id="SSF81383">
    <property type="entry name" value="F-box domain"/>
    <property type="match status" value="1"/>
</dbReference>
<dbReference type="Pfam" id="PF12937">
    <property type="entry name" value="F-box-like"/>
    <property type="match status" value="1"/>
</dbReference>
<dbReference type="CDD" id="cd09917">
    <property type="entry name" value="F-box_SF"/>
    <property type="match status" value="1"/>
</dbReference>
<dbReference type="Proteomes" id="UP000193648">
    <property type="component" value="Unassembled WGS sequence"/>
</dbReference>
<protein>
    <recommendedName>
        <fullName evidence="1">F-box domain-containing protein</fullName>
    </recommendedName>
</protein>
<feature type="domain" description="F-box" evidence="1">
    <location>
        <begin position="2"/>
        <end position="47"/>
    </location>
</feature>
<keyword evidence="3" id="KW-1185">Reference proteome</keyword>
<dbReference type="GeneID" id="33572303"/>
<dbReference type="InterPro" id="IPR001810">
    <property type="entry name" value="F-box_dom"/>
</dbReference>
<accession>A0A1Y2GFB7</accession>
<name>A0A1Y2GFB7_9FUNG</name>
<proteinExistence type="predicted"/>
<dbReference type="InterPro" id="IPR032675">
    <property type="entry name" value="LRR_dom_sf"/>
</dbReference>
<dbReference type="InParanoid" id="A0A1Y2GFB7"/>
<dbReference type="OrthoDB" id="2335874at2759"/>
<dbReference type="InterPro" id="IPR036047">
    <property type="entry name" value="F-box-like_dom_sf"/>
</dbReference>
<dbReference type="Gene3D" id="3.80.10.10">
    <property type="entry name" value="Ribonuclease Inhibitor"/>
    <property type="match status" value="2"/>
</dbReference>
<dbReference type="EMBL" id="MCFF01000039">
    <property type="protein sequence ID" value="ORZ07965.1"/>
    <property type="molecule type" value="Genomic_DNA"/>
</dbReference>
<dbReference type="AlphaFoldDB" id="A0A1Y2GFB7"/>
<evidence type="ECO:0000259" key="1">
    <source>
        <dbReference type="PROSITE" id="PS50181"/>
    </source>
</evidence>
<gene>
    <name evidence="2" type="ORF">BCR41DRAFT_424587</name>
</gene>